<keyword evidence="2" id="KW-1003">Cell membrane</keyword>
<proteinExistence type="inferred from homology"/>
<comment type="similarity">
    <text evidence="9">Belongs to the G-protein coupled receptor 1 family.</text>
</comment>
<dbReference type="GeneID" id="9948437"/>
<dbReference type="OMA" id="PYYIMAT"/>
<dbReference type="GO" id="GO:0045211">
    <property type="term" value="C:postsynaptic membrane"/>
    <property type="evidence" value="ECO:0007669"/>
    <property type="project" value="EnsemblMetazoa"/>
</dbReference>
<keyword evidence="3 9" id="KW-0812">Transmembrane</keyword>
<evidence type="ECO:0000256" key="3">
    <source>
        <dbReference type="ARBA" id="ARBA00022692"/>
    </source>
</evidence>
<dbReference type="SMR" id="A0A1S0UJ47"/>
<reference evidence="13" key="1">
    <citation type="submission" date="2012-04" db="EMBL/GenBank/DDBJ databases">
        <title>The Genome Sequence of Loa loa.</title>
        <authorList>
            <consortium name="The Broad Institute Genome Sequencing Platform"/>
            <consortium name="Broad Institute Genome Sequencing Center for Infectious Disease"/>
            <person name="Nutman T.B."/>
            <person name="Fink D.L."/>
            <person name="Russ C."/>
            <person name="Young S."/>
            <person name="Zeng Q."/>
            <person name="Gargeya S."/>
            <person name="Alvarado L."/>
            <person name="Berlin A."/>
            <person name="Chapman S.B."/>
            <person name="Chen Z."/>
            <person name="Freedman E."/>
            <person name="Gellesch M."/>
            <person name="Goldberg J."/>
            <person name="Griggs A."/>
            <person name="Gujja S."/>
            <person name="Heilman E.R."/>
            <person name="Heiman D."/>
            <person name="Howarth C."/>
            <person name="Mehta T."/>
            <person name="Neiman D."/>
            <person name="Pearson M."/>
            <person name="Roberts A."/>
            <person name="Saif S."/>
            <person name="Shea T."/>
            <person name="Shenoy N."/>
            <person name="Sisk P."/>
            <person name="Stolte C."/>
            <person name="Sykes S."/>
            <person name="White J."/>
            <person name="Yandava C."/>
            <person name="Haas B."/>
            <person name="Henn M.R."/>
            <person name="Nusbaum C."/>
            <person name="Birren B."/>
        </authorList>
    </citation>
    <scope>NUCLEOTIDE SEQUENCE [LARGE SCALE GENOMIC DNA]</scope>
</reference>
<dbReference type="GO" id="GO:0030425">
    <property type="term" value="C:dendrite"/>
    <property type="evidence" value="ECO:0007669"/>
    <property type="project" value="TreeGrafter"/>
</dbReference>
<feature type="transmembrane region" description="Helical" evidence="11">
    <location>
        <begin position="539"/>
        <end position="558"/>
    </location>
</feature>
<evidence type="ECO:0000256" key="7">
    <source>
        <dbReference type="ARBA" id="ARBA00023170"/>
    </source>
</evidence>
<feature type="transmembrane region" description="Helical" evidence="11">
    <location>
        <begin position="74"/>
        <end position="93"/>
    </location>
</feature>
<dbReference type="InParanoid" id="A0A1S0UJ47"/>
<evidence type="ECO:0000256" key="5">
    <source>
        <dbReference type="ARBA" id="ARBA00023040"/>
    </source>
</evidence>
<keyword evidence="7 9" id="KW-0675">Receptor</keyword>
<feature type="transmembrane region" description="Helical" evidence="11">
    <location>
        <begin position="504"/>
        <end position="527"/>
    </location>
</feature>
<keyword evidence="5 9" id="KW-0297">G-protein coupled receptor</keyword>
<evidence type="ECO:0000256" key="4">
    <source>
        <dbReference type="ARBA" id="ARBA00022989"/>
    </source>
</evidence>
<dbReference type="PROSITE" id="PS00237">
    <property type="entry name" value="G_PROTEIN_RECEP_F1_1"/>
    <property type="match status" value="1"/>
</dbReference>
<evidence type="ECO:0000256" key="10">
    <source>
        <dbReference type="SAM" id="MobiDB-lite"/>
    </source>
</evidence>
<dbReference type="GO" id="GO:0007197">
    <property type="term" value="P:adenylate cyclase-inhibiting G protein-coupled acetylcholine receptor signaling pathway"/>
    <property type="evidence" value="ECO:0007669"/>
    <property type="project" value="TreeGrafter"/>
</dbReference>
<dbReference type="RefSeq" id="XP_020306554.1">
    <property type="nucleotide sequence ID" value="XM_020449867.1"/>
</dbReference>
<feature type="transmembrane region" description="Helical" evidence="11">
    <location>
        <begin position="38"/>
        <end position="62"/>
    </location>
</feature>
<dbReference type="PROSITE" id="PS50262">
    <property type="entry name" value="G_PROTEIN_RECEP_F1_2"/>
    <property type="match status" value="1"/>
</dbReference>
<keyword evidence="4 11" id="KW-1133">Transmembrane helix</keyword>
<dbReference type="OrthoDB" id="10071887at2759"/>
<dbReference type="InterPro" id="IPR017452">
    <property type="entry name" value="GPCR_Rhodpsn_7TM"/>
</dbReference>
<keyword evidence="6 11" id="KW-0472">Membrane</keyword>
<dbReference type="Pfam" id="PF00001">
    <property type="entry name" value="7tm_1"/>
    <property type="match status" value="1"/>
</dbReference>
<dbReference type="Gene3D" id="1.20.1070.10">
    <property type="entry name" value="Rhodopsin 7-helix transmembrane proteins"/>
    <property type="match status" value="2"/>
</dbReference>
<dbReference type="PRINTS" id="PR00237">
    <property type="entry name" value="GPCRRHODOPSN"/>
</dbReference>
<dbReference type="PANTHER" id="PTHR24247">
    <property type="entry name" value="5-HYDROXYTRYPTAMINE RECEPTOR"/>
    <property type="match status" value="1"/>
</dbReference>
<dbReference type="GO" id="GO:0007187">
    <property type="term" value="P:G protein-coupled receptor signaling pathway, coupled to cyclic nucleotide second messenger"/>
    <property type="evidence" value="ECO:0007669"/>
    <property type="project" value="TreeGrafter"/>
</dbReference>
<dbReference type="PANTHER" id="PTHR24247:SF184">
    <property type="entry name" value="MUSCARINIC ACETYLCHOLINE RECEPTOR GAR-1-RELATED"/>
    <property type="match status" value="1"/>
</dbReference>
<dbReference type="CTD" id="9948437"/>
<comment type="subcellular location">
    <subcellularLocation>
        <location evidence="1">Cell membrane</location>
        <topology evidence="1">Multi-pass membrane protein</topology>
    </subcellularLocation>
</comment>
<feature type="transmembrane region" description="Helical" evidence="11">
    <location>
        <begin position="113"/>
        <end position="133"/>
    </location>
</feature>
<evidence type="ECO:0000256" key="9">
    <source>
        <dbReference type="RuleBase" id="RU000688"/>
    </source>
</evidence>
<dbReference type="PRINTS" id="PR00243">
    <property type="entry name" value="MUSCARINICR"/>
</dbReference>
<feature type="transmembrane region" description="Helical" evidence="11">
    <location>
        <begin position="154"/>
        <end position="176"/>
    </location>
</feature>
<evidence type="ECO:0000256" key="11">
    <source>
        <dbReference type="SAM" id="Phobius"/>
    </source>
</evidence>
<evidence type="ECO:0000256" key="8">
    <source>
        <dbReference type="ARBA" id="ARBA00023224"/>
    </source>
</evidence>
<feature type="domain" description="G-protein coupled receptors family 1 profile" evidence="12">
    <location>
        <begin position="52"/>
        <end position="555"/>
    </location>
</feature>
<protein>
    <submittedName>
        <fullName evidence="13">G protein linked acetylcholine receptor isoform b</fullName>
    </submittedName>
</protein>
<accession>A0A1S0UJ47</accession>
<dbReference type="EMBL" id="JH712114">
    <property type="protein sequence ID" value="EJD75710.1"/>
    <property type="molecule type" value="Genomic_DNA"/>
</dbReference>
<name>A0A1S0UJ47_LOALO</name>
<keyword evidence="8 9" id="KW-0807">Transducer</keyword>
<organism evidence="13">
    <name type="scientific">Loa loa</name>
    <name type="common">Eye worm</name>
    <name type="synonym">Filaria loa</name>
    <dbReference type="NCBI Taxonomy" id="7209"/>
    <lineage>
        <taxon>Eukaryota</taxon>
        <taxon>Metazoa</taxon>
        <taxon>Ecdysozoa</taxon>
        <taxon>Nematoda</taxon>
        <taxon>Chromadorea</taxon>
        <taxon>Rhabditida</taxon>
        <taxon>Spirurina</taxon>
        <taxon>Spiruromorpha</taxon>
        <taxon>Filarioidea</taxon>
        <taxon>Onchocercidae</taxon>
        <taxon>Loa</taxon>
    </lineage>
</organism>
<dbReference type="AlphaFoldDB" id="A0A1S0UJ47"/>
<evidence type="ECO:0000256" key="1">
    <source>
        <dbReference type="ARBA" id="ARBA00004651"/>
    </source>
</evidence>
<sequence length="578" mass="65385">MISQSIFLQPSSLLHPVLHHIIKVRAVPGWCYRQAINVWIIVVTLSMETILGNAMVIAAYKLERNISKQISNRFIVSLAVSDLIIGIEGYPLFTLYVLNGDHWPLGWIACETWLFLDYTLCLVSILTVLLITADRYLSVCHTASYIKWQSPAKAQMTIICSWLIPALIFGFMIYGWSLVSNTTSGLINGECVAPFLTNPYVNMSLYVVYYWTTLIAMLILYKGIHKVTKKLEKKAGAKDQRQLALLFSQQLGTQVGLKLMLSQTHNADSDTIEENVHIADAKDADYRTFTTNVTDSNERYGLGNVDNLSIAMSEESADTIIFNNVAMFTSNSGIHQAYIHTATVSLDHAEEEFNQNSTARHALYCPSADARQKTLVSERFTMKWVSQIKNQVTRTLFNSKSSSSLSTTSSVEVSSSKAPATQSAGLNIPAVTRHGRTSRNENNSKQNFMTSTAFNGQRSRKLSFSSLNIKRDNVMQFFSPFTLLRRKRKQTKAERRAHKAFRTITFIVGCFAILWSPYYVVATVYGFCRHCIPSLLYTLTYYMCYLNSSSNPFAYALANRQFRVAFLRMLRRDFNKNS</sequence>
<dbReference type="GO" id="GO:0016907">
    <property type="term" value="F:G protein-coupled acetylcholine receptor activity"/>
    <property type="evidence" value="ECO:0007669"/>
    <property type="project" value="EnsemblMetazoa"/>
</dbReference>
<evidence type="ECO:0000256" key="6">
    <source>
        <dbReference type="ARBA" id="ARBA00023136"/>
    </source>
</evidence>
<dbReference type="FunCoup" id="A0A1S0UJ47">
    <property type="interactions" value="78"/>
</dbReference>
<feature type="transmembrane region" description="Helical" evidence="11">
    <location>
        <begin position="203"/>
        <end position="224"/>
    </location>
</feature>
<evidence type="ECO:0000313" key="13">
    <source>
        <dbReference type="EMBL" id="EJD75710.1"/>
    </source>
</evidence>
<gene>
    <name evidence="13" type="ORF">LOAG_17205</name>
</gene>
<dbReference type="InterPro" id="IPR000995">
    <property type="entry name" value="Musac_Ach_rcpt"/>
</dbReference>
<dbReference type="InterPro" id="IPR000276">
    <property type="entry name" value="GPCR_Rhodpsn"/>
</dbReference>
<dbReference type="KEGG" id="loa:LOAG_17205"/>
<evidence type="ECO:0000259" key="12">
    <source>
        <dbReference type="PROSITE" id="PS50262"/>
    </source>
</evidence>
<feature type="region of interest" description="Disordered" evidence="10">
    <location>
        <begin position="399"/>
        <end position="450"/>
    </location>
</feature>
<dbReference type="SUPFAM" id="SSF81321">
    <property type="entry name" value="Family A G protein-coupled receptor-like"/>
    <property type="match status" value="1"/>
</dbReference>
<feature type="compositionally biased region" description="Polar residues" evidence="10">
    <location>
        <begin position="440"/>
        <end position="450"/>
    </location>
</feature>
<dbReference type="GO" id="GO:0004993">
    <property type="term" value="F:G protein-coupled serotonin receptor activity"/>
    <property type="evidence" value="ECO:0007669"/>
    <property type="project" value="TreeGrafter"/>
</dbReference>
<evidence type="ECO:0000256" key="2">
    <source>
        <dbReference type="ARBA" id="ARBA00022475"/>
    </source>
</evidence>
<feature type="compositionally biased region" description="Low complexity" evidence="10">
    <location>
        <begin position="399"/>
        <end position="417"/>
    </location>
</feature>